<evidence type="ECO:0008006" key="9">
    <source>
        <dbReference type="Google" id="ProtNLM"/>
    </source>
</evidence>
<name>A0AA38MFW7_9CUCU</name>
<keyword evidence="3" id="KW-0862">Zinc</keyword>
<feature type="domain" description="C2H2-type" evidence="6">
    <location>
        <begin position="376"/>
        <end position="403"/>
    </location>
</feature>
<feature type="domain" description="BTB" evidence="5">
    <location>
        <begin position="31"/>
        <end position="96"/>
    </location>
</feature>
<reference evidence="7" key="1">
    <citation type="journal article" date="2023" name="G3 (Bethesda)">
        <title>Whole genome assemblies of Zophobas morio and Tenebrio molitor.</title>
        <authorList>
            <person name="Kaur S."/>
            <person name="Stinson S.A."/>
            <person name="diCenzo G.C."/>
        </authorList>
    </citation>
    <scope>NUCLEOTIDE SEQUENCE</scope>
    <source>
        <strain evidence="7">QUZm001</strain>
    </source>
</reference>
<gene>
    <name evidence="7" type="ORF">Zmor_013977</name>
</gene>
<dbReference type="SUPFAM" id="SSF57667">
    <property type="entry name" value="beta-beta-alpha zinc fingers"/>
    <property type="match status" value="1"/>
</dbReference>
<dbReference type="GO" id="GO:0008270">
    <property type="term" value="F:zinc ion binding"/>
    <property type="evidence" value="ECO:0007669"/>
    <property type="project" value="UniProtKB-KW"/>
</dbReference>
<dbReference type="GO" id="GO:0005634">
    <property type="term" value="C:nucleus"/>
    <property type="evidence" value="ECO:0007669"/>
    <property type="project" value="UniProtKB-SubCell"/>
</dbReference>
<keyword evidence="3" id="KW-0479">Metal-binding</keyword>
<proteinExistence type="predicted"/>
<dbReference type="PANTHER" id="PTHR23110">
    <property type="entry name" value="BTB DOMAIN TRANSCRIPTION FACTOR"/>
    <property type="match status" value="1"/>
</dbReference>
<comment type="subcellular location">
    <subcellularLocation>
        <location evidence="1">Nucleus</location>
    </subcellularLocation>
</comment>
<dbReference type="GO" id="GO:0006357">
    <property type="term" value="P:regulation of transcription by RNA polymerase II"/>
    <property type="evidence" value="ECO:0007669"/>
    <property type="project" value="TreeGrafter"/>
</dbReference>
<dbReference type="Pfam" id="PF00096">
    <property type="entry name" value="zf-C2H2"/>
    <property type="match status" value="1"/>
</dbReference>
<dbReference type="GO" id="GO:0048666">
    <property type="term" value="P:neuron development"/>
    <property type="evidence" value="ECO:0007669"/>
    <property type="project" value="UniProtKB-ARBA"/>
</dbReference>
<evidence type="ECO:0000256" key="2">
    <source>
        <dbReference type="ARBA" id="ARBA00023242"/>
    </source>
</evidence>
<dbReference type="Pfam" id="PF00651">
    <property type="entry name" value="BTB"/>
    <property type="match status" value="1"/>
</dbReference>
<dbReference type="EMBL" id="JALNTZ010000004">
    <property type="protein sequence ID" value="KAJ3654818.1"/>
    <property type="molecule type" value="Genomic_DNA"/>
</dbReference>
<dbReference type="InterPro" id="IPR051095">
    <property type="entry name" value="Dros_DevTransReg"/>
</dbReference>
<feature type="compositionally biased region" description="Basic and acidic residues" evidence="4">
    <location>
        <begin position="179"/>
        <end position="189"/>
    </location>
</feature>
<organism evidence="7 8">
    <name type="scientific">Zophobas morio</name>
    <dbReference type="NCBI Taxonomy" id="2755281"/>
    <lineage>
        <taxon>Eukaryota</taxon>
        <taxon>Metazoa</taxon>
        <taxon>Ecdysozoa</taxon>
        <taxon>Arthropoda</taxon>
        <taxon>Hexapoda</taxon>
        <taxon>Insecta</taxon>
        <taxon>Pterygota</taxon>
        <taxon>Neoptera</taxon>
        <taxon>Endopterygota</taxon>
        <taxon>Coleoptera</taxon>
        <taxon>Polyphaga</taxon>
        <taxon>Cucujiformia</taxon>
        <taxon>Tenebrionidae</taxon>
        <taxon>Zophobas</taxon>
    </lineage>
</organism>
<evidence type="ECO:0000259" key="6">
    <source>
        <dbReference type="PROSITE" id="PS50157"/>
    </source>
</evidence>
<accession>A0AA38MFW7</accession>
<dbReference type="PROSITE" id="PS50097">
    <property type="entry name" value="BTB"/>
    <property type="match status" value="1"/>
</dbReference>
<evidence type="ECO:0000256" key="1">
    <source>
        <dbReference type="ARBA" id="ARBA00004123"/>
    </source>
</evidence>
<dbReference type="CDD" id="cd18315">
    <property type="entry name" value="BTB_POZ_BAB-like"/>
    <property type="match status" value="1"/>
</dbReference>
<feature type="region of interest" description="Disordered" evidence="4">
    <location>
        <begin position="276"/>
        <end position="296"/>
    </location>
</feature>
<evidence type="ECO:0000313" key="8">
    <source>
        <dbReference type="Proteomes" id="UP001168821"/>
    </source>
</evidence>
<keyword evidence="8" id="KW-1185">Reference proteome</keyword>
<dbReference type="InterPro" id="IPR011333">
    <property type="entry name" value="SKP1/BTB/POZ_sf"/>
</dbReference>
<protein>
    <recommendedName>
        <fullName evidence="9">Broad-complex core protein</fullName>
    </recommendedName>
</protein>
<dbReference type="AlphaFoldDB" id="A0AA38MFW7"/>
<dbReference type="Gene3D" id="3.30.710.10">
    <property type="entry name" value="Potassium Channel Kv1.1, Chain A"/>
    <property type="match status" value="1"/>
</dbReference>
<dbReference type="GO" id="GO:0003006">
    <property type="term" value="P:developmental process involved in reproduction"/>
    <property type="evidence" value="ECO:0007669"/>
    <property type="project" value="UniProtKB-ARBA"/>
</dbReference>
<dbReference type="GO" id="GO:0048513">
    <property type="term" value="P:animal organ development"/>
    <property type="evidence" value="ECO:0007669"/>
    <property type="project" value="UniProtKB-ARBA"/>
</dbReference>
<dbReference type="SMART" id="SM00355">
    <property type="entry name" value="ZnF_C2H2"/>
    <property type="match status" value="2"/>
</dbReference>
<dbReference type="InterPro" id="IPR036236">
    <property type="entry name" value="Znf_C2H2_sf"/>
</dbReference>
<dbReference type="PROSITE" id="PS00028">
    <property type="entry name" value="ZINC_FINGER_C2H2_1"/>
    <property type="match status" value="2"/>
</dbReference>
<comment type="caution">
    <text evidence="7">The sequence shown here is derived from an EMBL/GenBank/DDBJ whole genome shotgun (WGS) entry which is preliminary data.</text>
</comment>
<dbReference type="SUPFAM" id="SSF54695">
    <property type="entry name" value="POZ domain"/>
    <property type="match status" value="1"/>
</dbReference>
<feature type="compositionally biased region" description="Low complexity" evidence="4">
    <location>
        <begin position="283"/>
        <end position="293"/>
    </location>
</feature>
<feature type="region of interest" description="Disordered" evidence="4">
    <location>
        <begin position="165"/>
        <end position="191"/>
    </location>
</feature>
<dbReference type="InterPro" id="IPR013087">
    <property type="entry name" value="Znf_C2H2_type"/>
</dbReference>
<evidence type="ECO:0000256" key="3">
    <source>
        <dbReference type="PROSITE-ProRule" id="PRU00042"/>
    </source>
</evidence>
<dbReference type="Proteomes" id="UP001168821">
    <property type="component" value="Unassembled WGS sequence"/>
</dbReference>
<keyword evidence="2" id="KW-0539">Nucleus</keyword>
<keyword evidence="3" id="KW-0863">Zinc-finger</keyword>
<dbReference type="SMART" id="SM00225">
    <property type="entry name" value="BTB"/>
    <property type="match status" value="1"/>
</dbReference>
<evidence type="ECO:0000313" key="7">
    <source>
        <dbReference type="EMBL" id="KAJ3654818.1"/>
    </source>
</evidence>
<dbReference type="FunFam" id="3.30.710.10:FF:000218">
    <property type="entry name" value="Lolal-like protein"/>
    <property type="match status" value="1"/>
</dbReference>
<evidence type="ECO:0000256" key="4">
    <source>
        <dbReference type="SAM" id="MobiDB-lite"/>
    </source>
</evidence>
<evidence type="ECO:0000259" key="5">
    <source>
        <dbReference type="PROSITE" id="PS50097"/>
    </source>
</evidence>
<feature type="domain" description="C2H2-type" evidence="6">
    <location>
        <begin position="346"/>
        <end position="374"/>
    </location>
</feature>
<dbReference type="InterPro" id="IPR000210">
    <property type="entry name" value="BTB/POZ_dom"/>
</dbReference>
<dbReference type="PROSITE" id="PS50157">
    <property type="entry name" value="ZINC_FINGER_C2H2_2"/>
    <property type="match status" value="2"/>
</dbReference>
<sequence length="403" mass="45236">MTSKQFCLKWNNFHSNILNAFESLQNTEDLTDVTLTSEGINVKAHKFILSACSPYFRTVFKENPCSHPIIILKDVLYTDLIAIINFMYHGEVLVSEEQLASFLQTARLLQVSGLNNSNEGFSKKSPKKTKAQKNDFPEQPIKRIKVSNKSKSKVINSDILNPVSPKETSVVKESSNLSHESDLKGSSKESDEEYCADVNENVEVVVNEKTDQQSSILEAALEKPESILERSLMSQPVAGKSPSSLPFAQDQLNILQGVPDVAKSIFVGRKPPEGDYDKRIIKSTSSGSSSPSTFDRPSEFLHQTIKIEEDSYDSVEPLPDDIIQREGNIHISRAVEVQPHHSSQCGNCPHCGKVYSNQSSLKYHVRLVHSDLTNMYCCHLCPEAFNYREGYKKHMVEVHCIRN</sequence>
<dbReference type="Gene3D" id="3.30.160.60">
    <property type="entry name" value="Classic Zinc Finger"/>
    <property type="match status" value="1"/>
</dbReference>
<dbReference type="PANTHER" id="PTHR23110:SF99">
    <property type="entry name" value="BROAD-COMPLEX CORE PROTEIN ISOFORM 6"/>
    <property type="match status" value="1"/>
</dbReference>